<protein>
    <recommendedName>
        <fullName evidence="2">DUF6533 domain-containing protein</fullName>
    </recommendedName>
</protein>
<evidence type="ECO:0000256" key="1">
    <source>
        <dbReference type="SAM" id="Phobius"/>
    </source>
</evidence>
<keyword evidence="1" id="KW-1133">Transmembrane helix</keyword>
<feature type="transmembrane region" description="Helical" evidence="1">
    <location>
        <begin position="144"/>
        <end position="163"/>
    </location>
</feature>
<dbReference type="AlphaFoldDB" id="A0A4S8LIZ1"/>
<gene>
    <name evidence="3" type="ORF">K435DRAFT_803008</name>
</gene>
<feature type="domain" description="DUF6533" evidence="2">
    <location>
        <begin position="26"/>
        <end position="70"/>
    </location>
</feature>
<name>A0A4S8LIZ1_DENBC</name>
<keyword evidence="1" id="KW-0472">Membrane</keyword>
<keyword evidence="4" id="KW-1185">Reference proteome</keyword>
<organism evidence="3 4">
    <name type="scientific">Dendrothele bispora (strain CBS 962.96)</name>
    <dbReference type="NCBI Taxonomy" id="1314807"/>
    <lineage>
        <taxon>Eukaryota</taxon>
        <taxon>Fungi</taxon>
        <taxon>Dikarya</taxon>
        <taxon>Basidiomycota</taxon>
        <taxon>Agaricomycotina</taxon>
        <taxon>Agaricomycetes</taxon>
        <taxon>Agaricomycetidae</taxon>
        <taxon>Agaricales</taxon>
        <taxon>Agaricales incertae sedis</taxon>
        <taxon>Dendrothele</taxon>
    </lineage>
</organism>
<dbReference type="InterPro" id="IPR045340">
    <property type="entry name" value="DUF6533"/>
</dbReference>
<dbReference type="Pfam" id="PF20151">
    <property type="entry name" value="DUF6533"/>
    <property type="match status" value="1"/>
</dbReference>
<reference evidence="3 4" key="1">
    <citation type="journal article" date="2019" name="Nat. Ecol. Evol.">
        <title>Megaphylogeny resolves global patterns of mushroom evolution.</title>
        <authorList>
            <person name="Varga T."/>
            <person name="Krizsan K."/>
            <person name="Foldi C."/>
            <person name="Dima B."/>
            <person name="Sanchez-Garcia M."/>
            <person name="Sanchez-Ramirez S."/>
            <person name="Szollosi G.J."/>
            <person name="Szarkandi J.G."/>
            <person name="Papp V."/>
            <person name="Albert L."/>
            <person name="Andreopoulos W."/>
            <person name="Angelini C."/>
            <person name="Antonin V."/>
            <person name="Barry K.W."/>
            <person name="Bougher N.L."/>
            <person name="Buchanan P."/>
            <person name="Buyck B."/>
            <person name="Bense V."/>
            <person name="Catcheside P."/>
            <person name="Chovatia M."/>
            <person name="Cooper J."/>
            <person name="Damon W."/>
            <person name="Desjardin D."/>
            <person name="Finy P."/>
            <person name="Geml J."/>
            <person name="Haridas S."/>
            <person name="Hughes K."/>
            <person name="Justo A."/>
            <person name="Karasinski D."/>
            <person name="Kautmanova I."/>
            <person name="Kiss B."/>
            <person name="Kocsube S."/>
            <person name="Kotiranta H."/>
            <person name="LaButti K.M."/>
            <person name="Lechner B.E."/>
            <person name="Liimatainen K."/>
            <person name="Lipzen A."/>
            <person name="Lukacs Z."/>
            <person name="Mihaltcheva S."/>
            <person name="Morgado L.N."/>
            <person name="Niskanen T."/>
            <person name="Noordeloos M.E."/>
            <person name="Ohm R.A."/>
            <person name="Ortiz-Santana B."/>
            <person name="Ovrebo C."/>
            <person name="Racz N."/>
            <person name="Riley R."/>
            <person name="Savchenko A."/>
            <person name="Shiryaev A."/>
            <person name="Soop K."/>
            <person name="Spirin V."/>
            <person name="Szebenyi C."/>
            <person name="Tomsovsky M."/>
            <person name="Tulloss R.E."/>
            <person name="Uehling J."/>
            <person name="Grigoriev I.V."/>
            <person name="Vagvolgyi C."/>
            <person name="Papp T."/>
            <person name="Martin F.M."/>
            <person name="Miettinen O."/>
            <person name="Hibbett D.S."/>
            <person name="Nagy L.G."/>
        </authorList>
    </citation>
    <scope>NUCLEOTIDE SEQUENCE [LARGE SCALE GENOMIC DNA]</scope>
    <source>
        <strain evidence="3 4">CBS 962.96</strain>
    </source>
</reference>
<dbReference type="Proteomes" id="UP000297245">
    <property type="component" value="Unassembled WGS sequence"/>
</dbReference>
<dbReference type="EMBL" id="ML179382">
    <property type="protein sequence ID" value="THU89087.1"/>
    <property type="molecule type" value="Genomic_DNA"/>
</dbReference>
<keyword evidence="1" id="KW-0812">Transmembrane</keyword>
<evidence type="ECO:0000313" key="3">
    <source>
        <dbReference type="EMBL" id="THU89087.1"/>
    </source>
</evidence>
<feature type="transmembrane region" description="Helical" evidence="1">
    <location>
        <begin position="110"/>
        <end position="132"/>
    </location>
</feature>
<evidence type="ECO:0000259" key="2">
    <source>
        <dbReference type="Pfam" id="PF20151"/>
    </source>
</evidence>
<evidence type="ECO:0000313" key="4">
    <source>
        <dbReference type="Proteomes" id="UP000297245"/>
    </source>
</evidence>
<feature type="transmembrane region" description="Helical" evidence="1">
    <location>
        <begin position="60"/>
        <end position="84"/>
    </location>
</feature>
<sequence>MSPSSSVSSPNHEFSVLDQATQASHYAAVSSLMMVAWDILTNIDGEIELYFERKLRIPTVVYMFCRIASIFYALVATLFLGKVFRNIRYPLLPLKVNIVLDIPNCEETEFIIPLIPLAVAASTNSVSFLFLLRVHAVFHEKRKAQIFFTTFWVISAATSGLYFKFGDAEQSIVDPRKCAFRELHPATSLVAMGFFMVFDTMGYNTELPLSLLGDVYPHFRGAFYETDNYIIRGIPVIMLSILPSIPTQYNPIVNIPYTTLLSVLACYVFRSAKLGKIREESLSIPSLQILSQKGRADNLRSNDT</sequence>
<accession>A0A4S8LIZ1</accession>
<proteinExistence type="predicted"/>
<dbReference type="OrthoDB" id="3038990at2759"/>